<dbReference type="AlphaFoldDB" id="L8WZ81"/>
<evidence type="ECO:0000313" key="3">
    <source>
        <dbReference type="Proteomes" id="UP000011668"/>
    </source>
</evidence>
<protein>
    <submittedName>
        <fullName evidence="2">Uncharacterized protein</fullName>
    </submittedName>
</protein>
<evidence type="ECO:0000256" key="1">
    <source>
        <dbReference type="SAM" id="Phobius"/>
    </source>
</evidence>
<reference evidence="2 3" key="1">
    <citation type="journal article" date="2013" name="Nat. Commun.">
        <title>The evolution and pathogenic mechanisms of the rice sheath blight pathogen.</title>
        <authorList>
            <person name="Zheng A."/>
            <person name="Lin R."/>
            <person name="Xu L."/>
            <person name="Qin P."/>
            <person name="Tang C."/>
            <person name="Ai P."/>
            <person name="Zhang D."/>
            <person name="Liu Y."/>
            <person name="Sun Z."/>
            <person name="Feng H."/>
            <person name="Wang Y."/>
            <person name="Chen Y."/>
            <person name="Liang X."/>
            <person name="Fu R."/>
            <person name="Li Q."/>
            <person name="Zhang J."/>
            <person name="Yu X."/>
            <person name="Xie Z."/>
            <person name="Ding L."/>
            <person name="Guan P."/>
            <person name="Tang J."/>
            <person name="Liang Y."/>
            <person name="Wang S."/>
            <person name="Deng Q."/>
            <person name="Li S."/>
            <person name="Zhu J."/>
            <person name="Wang L."/>
            <person name="Liu H."/>
            <person name="Li P."/>
        </authorList>
    </citation>
    <scope>NUCLEOTIDE SEQUENCE [LARGE SCALE GENOMIC DNA]</scope>
    <source>
        <strain evidence="3">AG-1 IA</strain>
    </source>
</reference>
<dbReference type="EMBL" id="AFRT01000935">
    <property type="protein sequence ID" value="ELU42088.1"/>
    <property type="molecule type" value="Genomic_DNA"/>
</dbReference>
<name>L8WZ81_THACA</name>
<accession>L8WZ81</accession>
<dbReference type="HOGENOM" id="CLU_2307980_0_0_1"/>
<sequence>MSQTDKLYFSSTGPCKKKNAKSRCIYYNTSPGPRRTSISVLSFSSYKRSYLYAHNVCFIFPVSGCRFIVANYVYPNFTWLLMSRGRWRWCIHGVCVHSYK</sequence>
<proteinExistence type="predicted"/>
<feature type="transmembrane region" description="Helical" evidence="1">
    <location>
        <begin position="51"/>
        <end position="74"/>
    </location>
</feature>
<evidence type="ECO:0000313" key="2">
    <source>
        <dbReference type="EMBL" id="ELU42088.1"/>
    </source>
</evidence>
<dbReference type="Proteomes" id="UP000011668">
    <property type="component" value="Unassembled WGS sequence"/>
</dbReference>
<organism evidence="2 3">
    <name type="scientific">Thanatephorus cucumeris (strain AG1-IA)</name>
    <name type="common">Rice sheath blight fungus</name>
    <name type="synonym">Rhizoctonia solani</name>
    <dbReference type="NCBI Taxonomy" id="983506"/>
    <lineage>
        <taxon>Eukaryota</taxon>
        <taxon>Fungi</taxon>
        <taxon>Dikarya</taxon>
        <taxon>Basidiomycota</taxon>
        <taxon>Agaricomycotina</taxon>
        <taxon>Agaricomycetes</taxon>
        <taxon>Cantharellales</taxon>
        <taxon>Ceratobasidiaceae</taxon>
        <taxon>Rhizoctonia</taxon>
        <taxon>Rhizoctonia solani AG-1</taxon>
    </lineage>
</organism>
<comment type="caution">
    <text evidence="2">The sequence shown here is derived from an EMBL/GenBank/DDBJ whole genome shotgun (WGS) entry which is preliminary data.</text>
</comment>
<keyword evidence="1" id="KW-0472">Membrane</keyword>
<keyword evidence="1" id="KW-0812">Transmembrane</keyword>
<gene>
    <name evidence="2" type="ORF">AG1IA_03881</name>
</gene>
<keyword evidence="3" id="KW-1185">Reference proteome</keyword>
<keyword evidence="1" id="KW-1133">Transmembrane helix</keyword>